<dbReference type="SUPFAM" id="SSF51126">
    <property type="entry name" value="Pectin lyase-like"/>
    <property type="match status" value="1"/>
</dbReference>
<dbReference type="GO" id="GO:0000272">
    <property type="term" value="P:polysaccharide catabolic process"/>
    <property type="evidence" value="ECO:0007669"/>
    <property type="project" value="UniProtKB-KW"/>
</dbReference>
<dbReference type="InterPro" id="IPR012334">
    <property type="entry name" value="Pectin_lyas_fold"/>
</dbReference>
<proteinExistence type="inferred from homology"/>
<evidence type="ECO:0000256" key="3">
    <source>
        <dbReference type="ARBA" id="ARBA00022525"/>
    </source>
</evidence>
<dbReference type="EMBL" id="MLKD01000008">
    <property type="protein sequence ID" value="OQE23704.1"/>
    <property type="molecule type" value="Genomic_DNA"/>
</dbReference>
<comment type="function">
    <text evidence="11">Pectinolytic enzymes consist of four classes of enzymes: pectin lyase, polygalacturonase, pectin methylesterase and rhamnogalacturonase. Among pectinolytic enzymes, pectin lyase is the most important in depolymerization of pectin, since it cleaves internal glycosidic bonds of highly methylated pectins.</text>
</comment>
<evidence type="ECO:0000259" key="15">
    <source>
        <dbReference type="SMART" id="SM00656"/>
    </source>
</evidence>
<evidence type="ECO:0000256" key="9">
    <source>
        <dbReference type="ARBA" id="ARBA00023326"/>
    </source>
</evidence>
<dbReference type="FunFam" id="2.160.20.10:FF:000003">
    <property type="entry name" value="Pectin lyase F"/>
    <property type="match status" value="1"/>
</dbReference>
<dbReference type="Gene3D" id="2.160.20.10">
    <property type="entry name" value="Single-stranded right-handed beta-helix, Pectin lyase-like"/>
    <property type="match status" value="1"/>
</dbReference>
<evidence type="ECO:0000256" key="8">
    <source>
        <dbReference type="ARBA" id="ARBA00023316"/>
    </source>
</evidence>
<dbReference type="PANTHER" id="PTHR31683">
    <property type="entry name" value="PECTATE LYASE 18-RELATED"/>
    <property type="match status" value="1"/>
</dbReference>
<dbReference type="Pfam" id="PF00544">
    <property type="entry name" value="Pectate_lyase_4"/>
    <property type="match status" value="1"/>
</dbReference>
<keyword evidence="17" id="KW-1185">Reference proteome</keyword>
<dbReference type="PANTHER" id="PTHR31683:SF16">
    <property type="entry name" value="PECTIN LYASE A-RELATED"/>
    <property type="match status" value="1"/>
</dbReference>
<evidence type="ECO:0000256" key="14">
    <source>
        <dbReference type="SAM" id="SignalP"/>
    </source>
</evidence>
<evidence type="ECO:0000256" key="10">
    <source>
        <dbReference type="ARBA" id="ARBA00036818"/>
    </source>
</evidence>
<dbReference type="GO" id="GO:0047490">
    <property type="term" value="F:pectin lyase activity"/>
    <property type="evidence" value="ECO:0007669"/>
    <property type="project" value="UniProtKB-EC"/>
</dbReference>
<keyword evidence="6 13" id="KW-0456">Lyase</keyword>
<evidence type="ECO:0000256" key="5">
    <source>
        <dbReference type="ARBA" id="ARBA00023157"/>
    </source>
</evidence>
<organism evidence="16 17">
    <name type="scientific">Penicillium steckii</name>
    <dbReference type="NCBI Taxonomy" id="303698"/>
    <lineage>
        <taxon>Eukaryota</taxon>
        <taxon>Fungi</taxon>
        <taxon>Dikarya</taxon>
        <taxon>Ascomycota</taxon>
        <taxon>Pezizomycotina</taxon>
        <taxon>Eurotiomycetes</taxon>
        <taxon>Eurotiomycetidae</taxon>
        <taxon>Eurotiales</taxon>
        <taxon>Aspergillaceae</taxon>
        <taxon>Penicillium</taxon>
    </lineage>
</organism>
<name>A0A1V6TCE0_9EURO</name>
<evidence type="ECO:0000256" key="13">
    <source>
        <dbReference type="RuleBase" id="RU361173"/>
    </source>
</evidence>
<evidence type="ECO:0000256" key="4">
    <source>
        <dbReference type="ARBA" id="ARBA00022729"/>
    </source>
</evidence>
<keyword evidence="8" id="KW-0961">Cell wall biogenesis/degradation</keyword>
<comment type="subcellular location">
    <subcellularLocation>
        <location evidence="1 13">Secreted</location>
    </subcellularLocation>
</comment>
<comment type="catalytic activity">
    <reaction evidence="10">
        <text>Eliminative cleavage of (1-&gt;4)-alpha-D-galacturonan methyl ester to give oligosaccharides with 4-deoxy-6-O-methyl-alpha-D-galact-4-enuronosyl groups at their non-reducing ends.</text>
        <dbReference type="EC" id="4.2.2.10"/>
    </reaction>
</comment>
<feature type="domain" description="Pectate lyase" evidence="15">
    <location>
        <begin position="94"/>
        <end position="301"/>
    </location>
</feature>
<dbReference type="InterPro" id="IPR011050">
    <property type="entry name" value="Pectin_lyase_fold/virulence"/>
</dbReference>
<keyword evidence="3 13" id="KW-0964">Secreted</keyword>
<dbReference type="OrthoDB" id="1637350at2759"/>
<dbReference type="Proteomes" id="UP000191285">
    <property type="component" value="Unassembled WGS sequence"/>
</dbReference>
<keyword evidence="9 13" id="KW-0624">Polysaccharide degradation</keyword>
<dbReference type="SMART" id="SM00656">
    <property type="entry name" value="Amb_all"/>
    <property type="match status" value="1"/>
</dbReference>
<evidence type="ECO:0000256" key="1">
    <source>
        <dbReference type="ARBA" id="ARBA00004613"/>
    </source>
</evidence>
<keyword evidence="5" id="KW-1015">Disulfide bond</keyword>
<feature type="signal peptide" evidence="14">
    <location>
        <begin position="1"/>
        <end position="19"/>
    </location>
</feature>
<gene>
    <name evidence="16" type="ORF">PENSTE_c008G08331</name>
</gene>
<protein>
    <recommendedName>
        <fullName evidence="12">pectin lyase</fullName>
        <ecNumber evidence="12">4.2.2.10</ecNumber>
    </recommendedName>
</protein>
<reference evidence="17" key="1">
    <citation type="journal article" date="2017" name="Nat. Microbiol.">
        <title>Global analysis of biosynthetic gene clusters reveals vast potential of secondary metabolite production in Penicillium species.</title>
        <authorList>
            <person name="Nielsen J.C."/>
            <person name="Grijseels S."/>
            <person name="Prigent S."/>
            <person name="Ji B."/>
            <person name="Dainat J."/>
            <person name="Nielsen K.F."/>
            <person name="Frisvad J.C."/>
            <person name="Workman M."/>
            <person name="Nielsen J."/>
        </authorList>
    </citation>
    <scope>NUCLEOTIDE SEQUENCE [LARGE SCALE GENOMIC DNA]</scope>
    <source>
        <strain evidence="17">IBT 24891</strain>
    </source>
</reference>
<evidence type="ECO:0000313" key="16">
    <source>
        <dbReference type="EMBL" id="OQE23704.1"/>
    </source>
</evidence>
<accession>A0A1V6TCE0</accession>
<dbReference type="STRING" id="303698.A0A1V6TCE0"/>
<keyword evidence="7 13" id="KW-0119">Carbohydrate metabolism</keyword>
<evidence type="ECO:0000256" key="11">
    <source>
        <dbReference type="ARBA" id="ARBA00037631"/>
    </source>
</evidence>
<comment type="caution">
    <text evidence="16">The sequence shown here is derived from an EMBL/GenBank/DDBJ whole genome shotgun (WGS) entry which is preliminary data.</text>
</comment>
<evidence type="ECO:0000256" key="12">
    <source>
        <dbReference type="ARBA" id="ARBA00039082"/>
    </source>
</evidence>
<evidence type="ECO:0000256" key="7">
    <source>
        <dbReference type="ARBA" id="ARBA00023277"/>
    </source>
</evidence>
<evidence type="ECO:0000313" key="17">
    <source>
        <dbReference type="Proteomes" id="UP000191285"/>
    </source>
</evidence>
<dbReference type="EC" id="4.2.2.10" evidence="12"/>
<dbReference type="GO" id="GO:0071555">
    <property type="term" value="P:cell wall organization"/>
    <property type="evidence" value="ECO:0007669"/>
    <property type="project" value="UniProtKB-KW"/>
</dbReference>
<evidence type="ECO:0000256" key="6">
    <source>
        <dbReference type="ARBA" id="ARBA00023239"/>
    </source>
</evidence>
<dbReference type="GO" id="GO:0030570">
    <property type="term" value="F:pectate lyase activity"/>
    <property type="evidence" value="ECO:0007669"/>
    <property type="project" value="InterPro"/>
</dbReference>
<evidence type="ECO:0000256" key="2">
    <source>
        <dbReference type="ARBA" id="ARBA00010980"/>
    </source>
</evidence>
<keyword evidence="4 14" id="KW-0732">Signal</keyword>
<sequence>MKIQALITILASYAGGAIAVGVSGAAEGFAKGVTGGGSATAVYPSTTDELVSYLGDSSARVIVLTKTFDFRGTEGTTTGTGCAPWGTASACQLAINQNSWCDNYQSSAPSASVSYDNAGVLGITVKSNKSLIGSGSSGVIKGKGLRIVSGASNIIIQNIAITDINEKYVWGGDALTLNDADMVWIDHVTTARIGRQHLVLGTSASNRVTISNNYFNGVTSYSATCDGYAYWGIYFTGSNDLITLKGNYIYHFSGRSPKVQGNTLLHAVNNYWYDSNGHAFEIGSGGYVLAEGNVFQNIATVVEGTVEGQLFTSPDSSTNQICSTYLGHVCQVNGLGSSGPFEQSDTSFLVNFSGKNIASADSYSVAQSSVPSNAGQGKI</sequence>
<feature type="chain" id="PRO_5012190040" description="pectin lyase" evidence="14">
    <location>
        <begin position="20"/>
        <end position="379"/>
    </location>
</feature>
<dbReference type="GO" id="GO:0005576">
    <property type="term" value="C:extracellular region"/>
    <property type="evidence" value="ECO:0007669"/>
    <property type="project" value="UniProtKB-SubCell"/>
</dbReference>
<comment type="similarity">
    <text evidence="2 13">Belongs to the polysaccharide lyase 1 family.</text>
</comment>
<dbReference type="AlphaFoldDB" id="A0A1V6TCE0"/>
<dbReference type="InterPro" id="IPR045032">
    <property type="entry name" value="PEL"/>
</dbReference>
<dbReference type="InterPro" id="IPR002022">
    <property type="entry name" value="Pec_lyase"/>
</dbReference>